<evidence type="ECO:0000313" key="1">
    <source>
        <dbReference type="EMBL" id="KKN28037.1"/>
    </source>
</evidence>
<gene>
    <name evidence="1" type="ORF">LCGC14_0858490</name>
</gene>
<reference evidence="1" key="1">
    <citation type="journal article" date="2015" name="Nature">
        <title>Complex archaea that bridge the gap between prokaryotes and eukaryotes.</title>
        <authorList>
            <person name="Spang A."/>
            <person name="Saw J.H."/>
            <person name="Jorgensen S.L."/>
            <person name="Zaremba-Niedzwiedzka K."/>
            <person name="Martijn J."/>
            <person name="Lind A.E."/>
            <person name="van Eijk R."/>
            <person name="Schleper C."/>
            <person name="Guy L."/>
            <person name="Ettema T.J."/>
        </authorList>
    </citation>
    <scope>NUCLEOTIDE SEQUENCE</scope>
</reference>
<proteinExistence type="predicted"/>
<accession>A0A0F9PTG8</accession>
<dbReference type="EMBL" id="LAZR01002595">
    <property type="protein sequence ID" value="KKN28037.1"/>
    <property type="molecule type" value="Genomic_DNA"/>
</dbReference>
<protein>
    <submittedName>
        <fullName evidence="1">Uncharacterized protein</fullName>
    </submittedName>
</protein>
<dbReference type="AlphaFoldDB" id="A0A0F9PTG8"/>
<comment type="caution">
    <text evidence="1">The sequence shown here is derived from an EMBL/GenBank/DDBJ whole genome shotgun (WGS) entry which is preliminary data.</text>
</comment>
<name>A0A0F9PTG8_9ZZZZ</name>
<sequence length="202" mass="22957">MSQLLYARIVENEDTGEYFLKYHYDDREPEERESYGKDIEAIAAELRYYGWARDKVPGGGMKVWIPPKFTEAMDPIATQSIRTMGRARIDTLHNLHIALVLHNTHHPALGCCWGFSYMDVRYSDDGVEKPALTALDPILPLLTGALFEIECIGHFITRNSAIRAGRTLYETIKKQLGNELLELAVNLRVRKELAHGRRAEAG</sequence>
<organism evidence="1">
    <name type="scientific">marine sediment metagenome</name>
    <dbReference type="NCBI Taxonomy" id="412755"/>
    <lineage>
        <taxon>unclassified sequences</taxon>
        <taxon>metagenomes</taxon>
        <taxon>ecological metagenomes</taxon>
    </lineage>
</organism>